<dbReference type="InterPro" id="IPR029063">
    <property type="entry name" value="SAM-dependent_MTases_sf"/>
</dbReference>
<proteinExistence type="predicted"/>
<dbReference type="InterPro" id="IPR004556">
    <property type="entry name" value="HemK-like"/>
</dbReference>
<gene>
    <name evidence="6" type="primary">prmC_1</name>
    <name evidence="6" type="ORF">ACH61_00387</name>
</gene>
<evidence type="ECO:0000313" key="6">
    <source>
        <dbReference type="EMBL" id="KZX22500.1"/>
    </source>
</evidence>
<dbReference type="InterPro" id="IPR050320">
    <property type="entry name" value="N5-glutamine_MTase"/>
</dbReference>
<dbReference type="GO" id="GO:0032259">
    <property type="term" value="P:methylation"/>
    <property type="evidence" value="ECO:0007669"/>
    <property type="project" value="UniProtKB-KW"/>
</dbReference>
<dbReference type="InterPro" id="IPR022446">
    <property type="entry name" value="MeTrfrase_put"/>
</dbReference>
<evidence type="ECO:0000256" key="1">
    <source>
        <dbReference type="ARBA" id="ARBA00012771"/>
    </source>
</evidence>
<evidence type="ECO:0000256" key="4">
    <source>
        <dbReference type="ARBA" id="ARBA00022691"/>
    </source>
</evidence>
<dbReference type="PANTHER" id="PTHR18895">
    <property type="entry name" value="HEMK METHYLTRANSFERASE"/>
    <property type="match status" value="1"/>
</dbReference>
<dbReference type="CDD" id="cd02440">
    <property type="entry name" value="AdoMet_MTases"/>
    <property type="match status" value="1"/>
</dbReference>
<dbReference type="Pfam" id="PF05175">
    <property type="entry name" value="MTS"/>
    <property type="match status" value="1"/>
</dbReference>
<dbReference type="InterPro" id="IPR007848">
    <property type="entry name" value="Small_mtfrase_dom"/>
</dbReference>
<dbReference type="EC" id="2.1.1.297" evidence="1"/>
<dbReference type="PANTHER" id="PTHR18895:SF74">
    <property type="entry name" value="MTRF1L RELEASE FACTOR GLUTAMINE METHYLTRANSFERASE"/>
    <property type="match status" value="1"/>
</dbReference>
<dbReference type="Proteomes" id="UP000076717">
    <property type="component" value="Unassembled WGS sequence"/>
</dbReference>
<keyword evidence="4" id="KW-0949">S-adenosyl-L-methionine</keyword>
<sequence>MNDAPSGPPTGRSSSVARLRAAGCVFAEEEAVLLEEAAASSSALELLLCRREAGEPLEQILGWVAFRGLRVPVTPGVFVPRVRTEWVVDSALPLLRPGATVLDLCCGAGAIARAIAEERPDVRLLAADLSPAAVACARQTLEELATVVESDLFAALPPDERGRIDVVVVNAPYVPTEAISLMPPEARVHEPRFTLDGGPDGLELHRRIAAEGSEWLAPDGAVVIEVGERQARASAAAFEGSGFSASVLRDDDRDATVVVARRRRTTRL</sequence>
<accession>A0A162G0W8</accession>
<dbReference type="PATRIC" id="fig|1671680.3.peg.409"/>
<dbReference type="NCBIfam" id="TIGR03704">
    <property type="entry name" value="PrmC_rel_meth"/>
    <property type="match status" value="1"/>
</dbReference>
<keyword evidence="7" id="KW-1185">Reference proteome</keyword>
<dbReference type="RefSeq" id="WP_199220834.1">
    <property type="nucleotide sequence ID" value="NZ_LIIN01000006.1"/>
</dbReference>
<keyword evidence="2 6" id="KW-0489">Methyltransferase</keyword>
<protein>
    <recommendedName>
        <fullName evidence="1">peptide chain release factor N(5)-glutamine methyltransferase</fullName>
        <ecNumber evidence="1">2.1.1.297</ecNumber>
    </recommendedName>
</protein>
<dbReference type="GO" id="GO:0102559">
    <property type="term" value="F:peptide chain release factor N(5)-glutamine methyltransferase activity"/>
    <property type="evidence" value="ECO:0007669"/>
    <property type="project" value="UniProtKB-EC"/>
</dbReference>
<dbReference type="SUPFAM" id="SSF53335">
    <property type="entry name" value="S-adenosyl-L-methionine-dependent methyltransferases"/>
    <property type="match status" value="1"/>
</dbReference>
<evidence type="ECO:0000313" key="7">
    <source>
        <dbReference type="Proteomes" id="UP000076717"/>
    </source>
</evidence>
<evidence type="ECO:0000256" key="5">
    <source>
        <dbReference type="ARBA" id="ARBA00048391"/>
    </source>
</evidence>
<dbReference type="Gene3D" id="3.40.50.150">
    <property type="entry name" value="Vaccinia Virus protein VP39"/>
    <property type="match status" value="1"/>
</dbReference>
<organism evidence="6 7">
    <name type="scientific">Rathayibacter tanaceti</name>
    <dbReference type="NCBI Taxonomy" id="1671680"/>
    <lineage>
        <taxon>Bacteria</taxon>
        <taxon>Bacillati</taxon>
        <taxon>Actinomycetota</taxon>
        <taxon>Actinomycetes</taxon>
        <taxon>Micrococcales</taxon>
        <taxon>Microbacteriaceae</taxon>
        <taxon>Rathayibacter</taxon>
    </lineage>
</organism>
<name>A0A162G0W8_9MICO</name>
<evidence type="ECO:0000256" key="2">
    <source>
        <dbReference type="ARBA" id="ARBA00022603"/>
    </source>
</evidence>
<keyword evidence="3 6" id="KW-0808">Transferase</keyword>
<evidence type="ECO:0000256" key="3">
    <source>
        <dbReference type="ARBA" id="ARBA00022679"/>
    </source>
</evidence>
<dbReference type="NCBIfam" id="TIGR00536">
    <property type="entry name" value="hemK_fam"/>
    <property type="match status" value="1"/>
</dbReference>
<comment type="catalytic activity">
    <reaction evidence="5">
        <text>L-glutaminyl-[peptide chain release factor] + S-adenosyl-L-methionine = N(5)-methyl-L-glutaminyl-[peptide chain release factor] + S-adenosyl-L-homocysteine + H(+)</text>
        <dbReference type="Rhea" id="RHEA:42896"/>
        <dbReference type="Rhea" id="RHEA-COMP:10271"/>
        <dbReference type="Rhea" id="RHEA-COMP:10272"/>
        <dbReference type="ChEBI" id="CHEBI:15378"/>
        <dbReference type="ChEBI" id="CHEBI:30011"/>
        <dbReference type="ChEBI" id="CHEBI:57856"/>
        <dbReference type="ChEBI" id="CHEBI:59789"/>
        <dbReference type="ChEBI" id="CHEBI:61891"/>
        <dbReference type="EC" id="2.1.1.297"/>
    </reaction>
</comment>
<comment type="caution">
    <text evidence="6">The sequence shown here is derived from an EMBL/GenBank/DDBJ whole genome shotgun (WGS) entry which is preliminary data.</text>
</comment>
<dbReference type="EMBL" id="LIIN01000006">
    <property type="protein sequence ID" value="KZX22500.1"/>
    <property type="molecule type" value="Genomic_DNA"/>
</dbReference>
<dbReference type="AlphaFoldDB" id="A0A162G0W8"/>
<reference evidence="6 7" key="1">
    <citation type="submission" date="2015-08" db="EMBL/GenBank/DDBJ databases">
        <title>Draft Genome Sequence of Rathayibacter sp. Strain VKM Ac-2596 Isolated from Leaf Gall Induced by Plant-Parasitic Nematodes.</title>
        <authorList>
            <person name="Vasilenko O.V."/>
            <person name="Starodumova I.P."/>
            <person name="Tarlachkov S.V."/>
            <person name="Dorofeeva L.V."/>
            <person name="Evtushenko L.I."/>
        </authorList>
    </citation>
    <scope>NUCLEOTIDE SEQUENCE [LARGE SCALE GENOMIC DNA]</scope>
    <source>
        <strain evidence="6 7">VKM Ac-2596</strain>
    </source>
</reference>